<evidence type="ECO:0000256" key="1">
    <source>
        <dbReference type="ARBA" id="ARBA00001946"/>
    </source>
</evidence>
<keyword evidence="4" id="KW-0548">Nucleotidyltransferase</keyword>
<dbReference type="Proteomes" id="UP000471633">
    <property type="component" value="Unassembled WGS sequence"/>
</dbReference>
<proteinExistence type="inferred from homology"/>
<keyword evidence="3" id="KW-0808">Transferase</keyword>
<reference evidence="10" key="2">
    <citation type="journal article" date="2019" name="Gigascience">
        <title>High-quality Schistosoma haematobium genome achieved by single-molecule and long-range sequencing.</title>
        <authorList>
            <person name="Stroehlein A.J."/>
            <person name="Korhonen P.K."/>
            <person name="Chong T.M."/>
            <person name="Lim Y.L."/>
            <person name="Chan K.G."/>
            <person name="Webster B."/>
            <person name="Rollinson D."/>
            <person name="Brindley P.J."/>
            <person name="Gasser R.B."/>
            <person name="Young N.D."/>
        </authorList>
    </citation>
    <scope>NUCLEOTIDE SEQUENCE</scope>
</reference>
<dbReference type="Pfam" id="PF02696">
    <property type="entry name" value="SelO"/>
    <property type="match status" value="1"/>
</dbReference>
<dbReference type="HAMAP" id="MF_00692">
    <property type="entry name" value="SelO"/>
    <property type="match status" value="1"/>
</dbReference>
<dbReference type="InterPro" id="IPR003846">
    <property type="entry name" value="SelO"/>
</dbReference>
<dbReference type="AlphaFoldDB" id="A0A922IPG9"/>
<keyword evidence="11" id="KW-1185">Reference proteome</keyword>
<keyword evidence="6" id="KW-0547">Nucleotide-binding</keyword>
<dbReference type="PANTHER" id="PTHR12153">
    <property type="entry name" value="SELENOPROTEIN O"/>
    <property type="match status" value="1"/>
</dbReference>
<reference evidence="10" key="3">
    <citation type="submission" date="2021-06" db="EMBL/GenBank/DDBJ databases">
        <title>Chromosome-level genome assembly for S. haematobium.</title>
        <authorList>
            <person name="Stroehlein A.J."/>
        </authorList>
    </citation>
    <scope>NUCLEOTIDE SEQUENCE</scope>
</reference>
<dbReference type="GO" id="GO:0005524">
    <property type="term" value="F:ATP binding"/>
    <property type="evidence" value="ECO:0007669"/>
    <property type="project" value="UniProtKB-KW"/>
</dbReference>
<dbReference type="RefSeq" id="XP_051067286.1">
    <property type="nucleotide sequence ID" value="XM_051214151.1"/>
</dbReference>
<dbReference type="GO" id="GO:0046872">
    <property type="term" value="F:metal ion binding"/>
    <property type="evidence" value="ECO:0007669"/>
    <property type="project" value="UniProtKB-KW"/>
</dbReference>
<keyword evidence="7" id="KW-0067">ATP-binding</keyword>
<sequence length="708" mass="81145">MHHTTYLARSQFRNTRLLFHVYTQKKLVEQCFNITYLGAFSNTVNKETHMLFNTCSFSERSSWSKHCPQFDNIQLKCLPIDNGSNSIRSVPNACFTRVSPTRIDNPRVVLFSLDALSLLNIRHEVNHLDEQNCIEKTGETNHLVEYLSGNKLWPGSDPTAHCYCGYQFGSFAGQLGDGAAISLGEVINKQGERWELQLKGSGLTPFSRQGDGRKVLRSSLREFLCSEAMYYLGIPTTRAASIITSDTLVERDMFYTGDNITEKASITSRVAKTFIRFGSFEISKSPDPITGRFGPSVGNLTIVSQLTNYVIQQFYPHIWSEYSNDIINCYVEFFKEVVKRTANLVALWQTVGFCHGVLNTDNMSIIGLTIDYGPFGFIDQFTWDHISNTSDPNGRYSYAQQPSVCAWNLARLAECLIQALIDQQKCSSDKATNKECISVDNLTKKFTNVLDTTYMSCFKSVYLERMRKKLGLLYAKDEIDTELIQNLFNTMEMTGADFTNTFLALEDTLSQVVYQNNADLLKPDLIVQECCSLSQLQETFEPINMELHRQLSAKFTGIRENIIDQLEETKILKSKEKEKLYKELEHITEQEYQERNKRLWSIWLQAYKVRLEIDFEGNHDNTKTQFSERLNLMQSVNPRVVLRNYLAEEAIKSADKGDYTVAQQLFNSLTTPFKNPDMSLNNESFHLVSRVKYRPPDWSRKLRVSCSS</sequence>
<evidence type="ECO:0000256" key="8">
    <source>
        <dbReference type="ARBA" id="ARBA00022842"/>
    </source>
</evidence>
<dbReference type="PANTHER" id="PTHR12153:SF15">
    <property type="entry name" value="PROTEIN ADENYLYLTRANSFERASE SELO, MITOCHONDRIAL"/>
    <property type="match status" value="1"/>
</dbReference>
<dbReference type="GeneID" id="24597601"/>
<keyword evidence="5" id="KW-0479">Metal-binding</keyword>
<comment type="similarity">
    <text evidence="2">Belongs to the SELO family.</text>
</comment>
<evidence type="ECO:0000313" key="11">
    <source>
        <dbReference type="Proteomes" id="UP000471633"/>
    </source>
</evidence>
<reference evidence="10" key="4">
    <citation type="journal article" date="2022" name="PLoS Pathog.">
        <title>Chromosome-level genome of Schistosoma haematobium underpins genome-wide explorations of molecular variation.</title>
        <authorList>
            <person name="Stroehlein A.J."/>
            <person name="Korhonen P.K."/>
            <person name="Lee V.V."/>
            <person name="Ralph S.A."/>
            <person name="Mentink-Kane M."/>
            <person name="You H."/>
            <person name="McManus D.P."/>
            <person name="Tchuente L.T."/>
            <person name="Stothard J.R."/>
            <person name="Kaur P."/>
            <person name="Dudchenko O."/>
            <person name="Aiden E.L."/>
            <person name="Yang B."/>
            <person name="Yang H."/>
            <person name="Emery A.M."/>
            <person name="Webster B.L."/>
            <person name="Brindley P.J."/>
            <person name="Rollinson D."/>
            <person name="Chang B.C.H."/>
            <person name="Gasser R.B."/>
            <person name="Young N.D."/>
        </authorList>
    </citation>
    <scope>NUCLEOTIDE SEQUENCE</scope>
</reference>
<comment type="cofactor">
    <cofactor evidence="1">
        <name>Mg(2+)</name>
        <dbReference type="ChEBI" id="CHEBI:18420"/>
    </cofactor>
</comment>
<accession>A0A922IPG9</accession>
<organism evidence="10 11">
    <name type="scientific">Schistosoma haematobium</name>
    <name type="common">Blood fluke</name>
    <dbReference type="NCBI Taxonomy" id="6185"/>
    <lineage>
        <taxon>Eukaryota</taxon>
        <taxon>Metazoa</taxon>
        <taxon>Spiralia</taxon>
        <taxon>Lophotrochozoa</taxon>
        <taxon>Platyhelminthes</taxon>
        <taxon>Trematoda</taxon>
        <taxon>Digenea</taxon>
        <taxon>Strigeidida</taxon>
        <taxon>Schistosomatoidea</taxon>
        <taxon>Schistosomatidae</taxon>
        <taxon>Schistosoma</taxon>
    </lineage>
</organism>
<reference evidence="10" key="1">
    <citation type="journal article" date="2012" name="Nat. Genet.">
        <title>Whole-genome sequence of Schistosoma haematobium.</title>
        <authorList>
            <person name="Young N.D."/>
            <person name="Jex A.R."/>
            <person name="Li B."/>
            <person name="Liu S."/>
            <person name="Yang L."/>
            <person name="Xiong Z."/>
            <person name="Li Y."/>
            <person name="Cantacessi C."/>
            <person name="Hall R.S."/>
            <person name="Xu X."/>
            <person name="Chen F."/>
            <person name="Wu X."/>
            <person name="Zerlotini A."/>
            <person name="Oliveira G."/>
            <person name="Hofmann A."/>
            <person name="Zhang G."/>
            <person name="Fang X."/>
            <person name="Kang Y."/>
            <person name="Campbell B.E."/>
            <person name="Loukas A."/>
            <person name="Ranganathan S."/>
            <person name="Rollinson D."/>
            <person name="Rinaldi G."/>
            <person name="Brindley P.J."/>
            <person name="Yang H."/>
            <person name="Wang J."/>
            <person name="Wang J."/>
            <person name="Gasser R.B."/>
        </authorList>
    </citation>
    <scope>NUCLEOTIDE SEQUENCE</scope>
</reference>
<keyword evidence="8" id="KW-0460">Magnesium</keyword>
<dbReference type="EMBL" id="AMPZ03000004">
    <property type="protein sequence ID" value="KAH9584454.1"/>
    <property type="molecule type" value="Genomic_DNA"/>
</dbReference>
<evidence type="ECO:0000313" key="10">
    <source>
        <dbReference type="EMBL" id="KAH9584454.1"/>
    </source>
</evidence>
<comment type="caution">
    <text evidence="10">The sequence shown here is derived from an EMBL/GenBank/DDBJ whole genome shotgun (WGS) entry which is preliminary data.</text>
</comment>
<gene>
    <name evidence="10" type="ORF">MS3_00006052</name>
</gene>
<dbReference type="GO" id="GO:0016779">
    <property type="term" value="F:nucleotidyltransferase activity"/>
    <property type="evidence" value="ECO:0007669"/>
    <property type="project" value="UniProtKB-KW"/>
</dbReference>
<evidence type="ECO:0000256" key="4">
    <source>
        <dbReference type="ARBA" id="ARBA00022695"/>
    </source>
</evidence>
<dbReference type="KEGG" id="shx:MS3_00006052"/>
<dbReference type="CTD" id="24597601"/>
<evidence type="ECO:0000256" key="5">
    <source>
        <dbReference type="ARBA" id="ARBA00022723"/>
    </source>
</evidence>
<evidence type="ECO:0000256" key="6">
    <source>
        <dbReference type="ARBA" id="ARBA00022741"/>
    </source>
</evidence>
<protein>
    <recommendedName>
        <fullName evidence="9">Selenoprotein O</fullName>
    </recommendedName>
</protein>
<evidence type="ECO:0000256" key="3">
    <source>
        <dbReference type="ARBA" id="ARBA00022679"/>
    </source>
</evidence>
<evidence type="ECO:0000256" key="2">
    <source>
        <dbReference type="ARBA" id="ARBA00009747"/>
    </source>
</evidence>
<evidence type="ECO:0000256" key="7">
    <source>
        <dbReference type="ARBA" id="ARBA00022840"/>
    </source>
</evidence>
<name>A0A922IPG9_SCHHA</name>
<evidence type="ECO:0000256" key="9">
    <source>
        <dbReference type="ARBA" id="ARBA00031547"/>
    </source>
</evidence>